<accession>A0A6L2L159</accession>
<dbReference type="EMBL" id="BKCJ010003421">
    <property type="protein sequence ID" value="GEU54989.1"/>
    <property type="molecule type" value="Genomic_DNA"/>
</dbReference>
<feature type="compositionally biased region" description="Polar residues" evidence="1">
    <location>
        <begin position="397"/>
        <end position="410"/>
    </location>
</feature>
<gene>
    <name evidence="2" type="ORF">Tci_026967</name>
</gene>
<reference evidence="2" key="1">
    <citation type="journal article" date="2019" name="Sci. Rep.">
        <title>Draft genome of Tanacetum cinerariifolium, the natural source of mosquito coil.</title>
        <authorList>
            <person name="Yamashiro T."/>
            <person name="Shiraishi A."/>
            <person name="Satake H."/>
            <person name="Nakayama K."/>
        </authorList>
    </citation>
    <scope>NUCLEOTIDE SEQUENCE</scope>
</reference>
<organism evidence="2">
    <name type="scientific">Tanacetum cinerariifolium</name>
    <name type="common">Dalmatian daisy</name>
    <name type="synonym">Chrysanthemum cinerariifolium</name>
    <dbReference type="NCBI Taxonomy" id="118510"/>
    <lineage>
        <taxon>Eukaryota</taxon>
        <taxon>Viridiplantae</taxon>
        <taxon>Streptophyta</taxon>
        <taxon>Embryophyta</taxon>
        <taxon>Tracheophyta</taxon>
        <taxon>Spermatophyta</taxon>
        <taxon>Magnoliopsida</taxon>
        <taxon>eudicotyledons</taxon>
        <taxon>Gunneridae</taxon>
        <taxon>Pentapetalae</taxon>
        <taxon>asterids</taxon>
        <taxon>campanulids</taxon>
        <taxon>Asterales</taxon>
        <taxon>Asteraceae</taxon>
        <taxon>Asteroideae</taxon>
        <taxon>Anthemideae</taxon>
        <taxon>Anthemidinae</taxon>
        <taxon>Tanacetum</taxon>
    </lineage>
</organism>
<dbReference type="AlphaFoldDB" id="A0A6L2L159"/>
<name>A0A6L2L159_TANCI</name>
<comment type="caution">
    <text evidence="2">The sequence shown here is derived from an EMBL/GenBank/DDBJ whole genome shotgun (WGS) entry which is preliminary data.</text>
</comment>
<evidence type="ECO:0000256" key="1">
    <source>
        <dbReference type="SAM" id="MobiDB-lite"/>
    </source>
</evidence>
<evidence type="ECO:0000313" key="2">
    <source>
        <dbReference type="EMBL" id="GEU54989.1"/>
    </source>
</evidence>
<proteinExistence type="predicted"/>
<protein>
    <submittedName>
        <fullName evidence="2">Integrase, catalytic region, zinc finger, CCHC-type, peptidase aspartic, catalytic</fullName>
    </submittedName>
</protein>
<feature type="region of interest" description="Disordered" evidence="1">
    <location>
        <begin position="390"/>
        <end position="410"/>
    </location>
</feature>
<sequence>MKEYFQLFEHGVYKEHVEMKAVFNQMQTEVAKCSVDNKYFKIEKKKLRLDKIVFLEHIIFQDLMNTIMYADDHSDNVLPANNNSLKHDNSALELLKHENDHLMKVLIPQDLVHTDVNTLVAINNYKTMRKSFMDIYNETLVLKVELAKKNDMIEKAVYNELLKICSRLKNRYYLKHTQENVDILREIIEHARELRPLDSDLASACKFVTRIQELRVYVSATCPSSKHNLDGVDLLSGSRDTNLYTISLDDMMKSSPISLLSKPSKTKSWLWHRWLSHLNFGKSKKSSHKPKADDTNQEKLYLLHMDLYGQIRVESINVKKYILVIVEDYSRFTQIEPKVDIGIFVGYAAFSSGPAPQVMTPGTLSSGLLPNPIHVVAAPRPVDLTGLPMSTLIDQDAPSTSDPSTQEQEQSLIISLGVEESLKTLHFYDDSLHETLHEDSTSQGSSSNVR</sequence>